<reference evidence="2" key="1">
    <citation type="submission" date="2022-11" db="UniProtKB">
        <authorList>
            <consortium name="WormBaseParasite"/>
        </authorList>
    </citation>
    <scope>IDENTIFICATION</scope>
</reference>
<dbReference type="AlphaFoldDB" id="A0A915K409"/>
<evidence type="ECO:0000313" key="1">
    <source>
        <dbReference type="Proteomes" id="UP000887565"/>
    </source>
</evidence>
<dbReference type="Proteomes" id="UP000887565">
    <property type="component" value="Unplaced"/>
</dbReference>
<dbReference type="WBParaSite" id="nRc.2.0.1.t33505-RA">
    <property type="protein sequence ID" value="nRc.2.0.1.t33505-RA"/>
    <property type="gene ID" value="nRc.2.0.1.g33505"/>
</dbReference>
<keyword evidence="1" id="KW-1185">Reference proteome</keyword>
<protein>
    <submittedName>
        <fullName evidence="2">Uncharacterized protein</fullName>
    </submittedName>
</protein>
<proteinExistence type="predicted"/>
<organism evidence="1 2">
    <name type="scientific">Romanomermis culicivorax</name>
    <name type="common">Nematode worm</name>
    <dbReference type="NCBI Taxonomy" id="13658"/>
    <lineage>
        <taxon>Eukaryota</taxon>
        <taxon>Metazoa</taxon>
        <taxon>Ecdysozoa</taxon>
        <taxon>Nematoda</taxon>
        <taxon>Enoplea</taxon>
        <taxon>Dorylaimia</taxon>
        <taxon>Mermithida</taxon>
        <taxon>Mermithoidea</taxon>
        <taxon>Mermithidae</taxon>
        <taxon>Romanomermis</taxon>
    </lineage>
</organism>
<accession>A0A915K409</accession>
<name>A0A915K409_ROMCU</name>
<evidence type="ECO:0000313" key="2">
    <source>
        <dbReference type="WBParaSite" id="nRc.2.0.1.t33505-RA"/>
    </source>
</evidence>
<sequence length="59" mass="6498">MSKTETAEKLTNIGTLSNGHEQEKIFNDSSTFFLLFSLSSVARGTAEKETIIKSSFLLV</sequence>